<feature type="non-terminal residue" evidence="1">
    <location>
        <position position="1"/>
    </location>
</feature>
<organism evidence="1 2">
    <name type="scientific">Datura stramonium</name>
    <name type="common">Jimsonweed</name>
    <name type="synonym">Common thornapple</name>
    <dbReference type="NCBI Taxonomy" id="4076"/>
    <lineage>
        <taxon>Eukaryota</taxon>
        <taxon>Viridiplantae</taxon>
        <taxon>Streptophyta</taxon>
        <taxon>Embryophyta</taxon>
        <taxon>Tracheophyta</taxon>
        <taxon>Spermatophyta</taxon>
        <taxon>Magnoliopsida</taxon>
        <taxon>eudicotyledons</taxon>
        <taxon>Gunneridae</taxon>
        <taxon>Pentapetalae</taxon>
        <taxon>asterids</taxon>
        <taxon>lamiids</taxon>
        <taxon>Solanales</taxon>
        <taxon>Solanaceae</taxon>
        <taxon>Solanoideae</taxon>
        <taxon>Datureae</taxon>
        <taxon>Datura</taxon>
    </lineage>
</organism>
<feature type="non-terminal residue" evidence="1">
    <location>
        <position position="58"/>
    </location>
</feature>
<comment type="caution">
    <text evidence="1">The sequence shown here is derived from an EMBL/GenBank/DDBJ whole genome shotgun (WGS) entry which is preliminary data.</text>
</comment>
<sequence>EDPLGRALVYENEKGDILENIEYLAVLDATSPYVSREGPLETLEKPLTWENPKPSIEK</sequence>
<reference evidence="1 2" key="1">
    <citation type="journal article" date="2021" name="BMC Genomics">
        <title>Datura genome reveals duplications of psychoactive alkaloid biosynthetic genes and high mutation rate following tissue culture.</title>
        <authorList>
            <person name="Rajewski A."/>
            <person name="Carter-House D."/>
            <person name="Stajich J."/>
            <person name="Litt A."/>
        </authorList>
    </citation>
    <scope>NUCLEOTIDE SEQUENCE [LARGE SCALE GENOMIC DNA]</scope>
    <source>
        <strain evidence="1">AR-01</strain>
    </source>
</reference>
<evidence type="ECO:0000313" key="1">
    <source>
        <dbReference type="EMBL" id="MCE0480680.1"/>
    </source>
</evidence>
<keyword evidence="2" id="KW-1185">Reference proteome</keyword>
<gene>
    <name evidence="1" type="ORF">HAX54_037716</name>
</gene>
<evidence type="ECO:0000313" key="2">
    <source>
        <dbReference type="Proteomes" id="UP000823775"/>
    </source>
</evidence>
<name>A0ABS8VLR9_DATST</name>
<dbReference type="EMBL" id="JACEIK010005085">
    <property type="protein sequence ID" value="MCE0480680.1"/>
    <property type="molecule type" value="Genomic_DNA"/>
</dbReference>
<accession>A0ABS8VLR9</accession>
<proteinExistence type="predicted"/>
<protein>
    <submittedName>
        <fullName evidence="1">Uncharacterized protein</fullName>
    </submittedName>
</protein>
<dbReference type="Proteomes" id="UP000823775">
    <property type="component" value="Unassembled WGS sequence"/>
</dbReference>